<dbReference type="InterPro" id="IPR011032">
    <property type="entry name" value="GroES-like_sf"/>
</dbReference>
<gene>
    <name evidence="4" type="ORF">FHS55_002220</name>
</gene>
<name>A0A839ZA46_9HYPH</name>
<dbReference type="Gene3D" id="3.40.50.720">
    <property type="entry name" value="NAD(P)-binding Rossmann-like Domain"/>
    <property type="match status" value="1"/>
</dbReference>
<feature type="domain" description="Alcohol dehydrogenase-like N-terminal" evidence="3">
    <location>
        <begin position="38"/>
        <end position="145"/>
    </location>
</feature>
<dbReference type="InterPro" id="IPR050129">
    <property type="entry name" value="Zn_alcohol_dh"/>
</dbReference>
<dbReference type="AlphaFoldDB" id="A0A839ZA46"/>
<evidence type="ECO:0000259" key="2">
    <source>
        <dbReference type="Pfam" id="PF00107"/>
    </source>
</evidence>
<dbReference type="SUPFAM" id="SSF50129">
    <property type="entry name" value="GroES-like"/>
    <property type="match status" value="1"/>
</dbReference>
<keyword evidence="1" id="KW-0560">Oxidoreductase</keyword>
<dbReference type="PANTHER" id="PTHR43401">
    <property type="entry name" value="L-THREONINE 3-DEHYDROGENASE"/>
    <property type="match status" value="1"/>
</dbReference>
<dbReference type="GO" id="GO:0016491">
    <property type="term" value="F:oxidoreductase activity"/>
    <property type="evidence" value="ECO:0007669"/>
    <property type="project" value="UniProtKB-KW"/>
</dbReference>
<evidence type="ECO:0000259" key="3">
    <source>
        <dbReference type="Pfam" id="PF08240"/>
    </source>
</evidence>
<protein>
    <submittedName>
        <fullName evidence="4">2-desacetyl-2-hydroxyethyl bacteriochlorophyllide A dehydrogenase</fullName>
    </submittedName>
</protein>
<feature type="domain" description="Alcohol dehydrogenase-like C-terminal" evidence="2">
    <location>
        <begin position="186"/>
        <end position="309"/>
    </location>
</feature>
<reference evidence="4 5" key="1">
    <citation type="submission" date="2020-08" db="EMBL/GenBank/DDBJ databases">
        <title>Genomic Encyclopedia of Type Strains, Phase IV (KMG-IV): sequencing the most valuable type-strain genomes for metagenomic binning, comparative biology and taxonomic classification.</title>
        <authorList>
            <person name="Goeker M."/>
        </authorList>
    </citation>
    <scope>NUCLEOTIDE SEQUENCE [LARGE SCALE GENOMIC DNA]</scope>
    <source>
        <strain evidence="4 5">DSM 5895</strain>
    </source>
</reference>
<dbReference type="Gene3D" id="3.90.180.10">
    <property type="entry name" value="Medium-chain alcohol dehydrogenases, catalytic domain"/>
    <property type="match status" value="1"/>
</dbReference>
<dbReference type="RefSeq" id="WP_183189769.1">
    <property type="nucleotide sequence ID" value="NZ_JACICD010000003.1"/>
</dbReference>
<dbReference type="Pfam" id="PF08240">
    <property type="entry name" value="ADH_N"/>
    <property type="match status" value="1"/>
</dbReference>
<dbReference type="Pfam" id="PF00107">
    <property type="entry name" value="ADH_zinc_N"/>
    <property type="match status" value="1"/>
</dbReference>
<organism evidence="4 5">
    <name type="scientific">Ancylobacter tetraedralis</name>
    <dbReference type="NCBI Taxonomy" id="217068"/>
    <lineage>
        <taxon>Bacteria</taxon>
        <taxon>Pseudomonadati</taxon>
        <taxon>Pseudomonadota</taxon>
        <taxon>Alphaproteobacteria</taxon>
        <taxon>Hyphomicrobiales</taxon>
        <taxon>Xanthobacteraceae</taxon>
        <taxon>Ancylobacter</taxon>
    </lineage>
</organism>
<dbReference type="InterPro" id="IPR036291">
    <property type="entry name" value="NAD(P)-bd_dom_sf"/>
</dbReference>
<accession>A0A839ZA46</accession>
<dbReference type="Proteomes" id="UP000533469">
    <property type="component" value="Unassembled WGS sequence"/>
</dbReference>
<dbReference type="PANTHER" id="PTHR43401:SF2">
    <property type="entry name" value="L-THREONINE 3-DEHYDROGENASE"/>
    <property type="match status" value="1"/>
</dbReference>
<dbReference type="EMBL" id="JACICD010000003">
    <property type="protein sequence ID" value="MBB3771621.1"/>
    <property type="molecule type" value="Genomic_DNA"/>
</dbReference>
<comment type="caution">
    <text evidence="4">The sequence shown here is derived from an EMBL/GenBank/DDBJ whole genome shotgun (WGS) entry which is preliminary data.</text>
</comment>
<evidence type="ECO:0000313" key="5">
    <source>
        <dbReference type="Proteomes" id="UP000533469"/>
    </source>
</evidence>
<dbReference type="InterPro" id="IPR013154">
    <property type="entry name" value="ADH-like_N"/>
</dbReference>
<keyword evidence="5" id="KW-1185">Reference proteome</keyword>
<sequence>MSLDSLFDSAARGQMKAVRITQDHRVFIAEVPVPTPAEDEVLIRPAVCGLCGTDLHILHHGFPGSVYPVTPCHEFSGHIVAVGSAVRGLREGDFVAVDPNVTCGTCRWCRAGRPNLCPHLSPIGVARPGAAAELVAAPARNTFRLNTTLRADVAAMIEPLACVLHAVDSSQGVKDRDVLVMGGGTMGLLIAIVCDLFGAARVTIADPSPGKREIAARAGMVNTIDPAALGADGALGETCFDVVFEAAGVRRALEQALDHVEKTGVLVQVGVHDAEALVGINPFRVYERELRIIGSNSLADKFPAAVDVMNDIAGRASVLIGDTFPVWQFAEAAQAMAAGTSIKTQLAFL</sequence>
<dbReference type="InterPro" id="IPR013149">
    <property type="entry name" value="ADH-like_C"/>
</dbReference>
<proteinExistence type="predicted"/>
<evidence type="ECO:0000256" key="1">
    <source>
        <dbReference type="ARBA" id="ARBA00023002"/>
    </source>
</evidence>
<evidence type="ECO:0000313" key="4">
    <source>
        <dbReference type="EMBL" id="MBB3771621.1"/>
    </source>
</evidence>
<dbReference type="SUPFAM" id="SSF51735">
    <property type="entry name" value="NAD(P)-binding Rossmann-fold domains"/>
    <property type="match status" value="1"/>
</dbReference>